<proteinExistence type="inferred from homology"/>
<keyword evidence="4" id="KW-0245">EGF-like domain</keyword>
<keyword evidence="9" id="KW-1185">Reference proteome</keyword>
<evidence type="ECO:0000256" key="4">
    <source>
        <dbReference type="PROSITE-ProRule" id="PRU00076"/>
    </source>
</evidence>
<dbReference type="SMART" id="SM00181">
    <property type="entry name" value="EGF"/>
    <property type="match status" value="2"/>
</dbReference>
<comment type="caution">
    <text evidence="4">Lacks conserved residue(s) required for the propagation of feature annotation.</text>
</comment>
<dbReference type="FunCoup" id="E1ZFY0">
    <property type="interactions" value="140"/>
</dbReference>
<dbReference type="OMA" id="MTHDEGA"/>
<keyword evidence="6" id="KW-0472">Membrane</keyword>
<comment type="subcellular location">
    <subcellularLocation>
        <location evidence="1">Golgi apparatus membrane</location>
        <topology evidence="1">Single-pass type II membrane protein</topology>
    </subcellularLocation>
</comment>
<evidence type="ECO:0000256" key="5">
    <source>
        <dbReference type="SAM" id="MobiDB-lite"/>
    </source>
</evidence>
<feature type="region of interest" description="Disordered" evidence="5">
    <location>
        <begin position="226"/>
        <end position="245"/>
    </location>
</feature>
<feature type="transmembrane region" description="Helical" evidence="6">
    <location>
        <begin position="12"/>
        <end position="30"/>
    </location>
</feature>
<evidence type="ECO:0000256" key="1">
    <source>
        <dbReference type="ARBA" id="ARBA00004323"/>
    </source>
</evidence>
<dbReference type="AlphaFoldDB" id="E1ZFY0"/>
<dbReference type="KEGG" id="cvr:CHLNCDRAFT_52572"/>
<dbReference type="GeneID" id="17354592"/>
<dbReference type="OrthoDB" id="523138at2759"/>
<dbReference type="EMBL" id="GL433845">
    <property type="protein sequence ID" value="EFN55367.1"/>
    <property type="molecule type" value="Genomic_DNA"/>
</dbReference>
<keyword evidence="3" id="KW-0333">Golgi apparatus</keyword>
<keyword evidence="6" id="KW-1133">Transmembrane helix</keyword>
<evidence type="ECO:0000313" key="9">
    <source>
        <dbReference type="Proteomes" id="UP000008141"/>
    </source>
</evidence>
<reference evidence="8 9" key="1">
    <citation type="journal article" date="2010" name="Plant Cell">
        <title>The Chlorella variabilis NC64A genome reveals adaptation to photosymbiosis, coevolution with viruses, and cryptic sex.</title>
        <authorList>
            <person name="Blanc G."/>
            <person name="Duncan G."/>
            <person name="Agarkova I."/>
            <person name="Borodovsky M."/>
            <person name="Gurnon J."/>
            <person name="Kuo A."/>
            <person name="Lindquist E."/>
            <person name="Lucas S."/>
            <person name="Pangilinan J."/>
            <person name="Polle J."/>
            <person name="Salamov A."/>
            <person name="Terry A."/>
            <person name="Yamada T."/>
            <person name="Dunigan D.D."/>
            <person name="Grigoriev I.V."/>
            <person name="Claverie J.M."/>
            <person name="Van Etten J.L."/>
        </authorList>
    </citation>
    <scope>NUCLEOTIDE SEQUENCE [LARGE SCALE GENOMIC DNA]</scope>
    <source>
        <strain evidence="8 9">NC64A</strain>
    </source>
</reference>
<feature type="region of interest" description="Disordered" evidence="5">
    <location>
        <begin position="56"/>
        <end position="78"/>
    </location>
</feature>
<dbReference type="Proteomes" id="UP000008141">
    <property type="component" value="Unassembled WGS sequence"/>
</dbReference>
<feature type="disulfide bond" evidence="4">
    <location>
        <begin position="154"/>
        <end position="163"/>
    </location>
</feature>
<dbReference type="GO" id="GO:0000139">
    <property type="term" value="C:Golgi membrane"/>
    <property type="evidence" value="ECO:0007669"/>
    <property type="project" value="UniProtKB-SubCell"/>
</dbReference>
<evidence type="ECO:0000256" key="6">
    <source>
        <dbReference type="SAM" id="Phobius"/>
    </source>
</evidence>
<dbReference type="PROSITE" id="PS01186">
    <property type="entry name" value="EGF_2"/>
    <property type="match status" value="2"/>
</dbReference>
<dbReference type="eggNOG" id="KOG1021">
    <property type="taxonomic scope" value="Eukaryota"/>
</dbReference>
<dbReference type="InParanoid" id="E1ZFY0"/>
<dbReference type="PANTHER" id="PTHR11062">
    <property type="entry name" value="EXOSTOSIN HEPARAN SULFATE GLYCOSYLTRANSFERASE -RELATED"/>
    <property type="match status" value="1"/>
</dbReference>
<dbReference type="GO" id="GO:0016757">
    <property type="term" value="F:glycosyltransferase activity"/>
    <property type="evidence" value="ECO:0007669"/>
    <property type="project" value="InterPro"/>
</dbReference>
<comment type="similarity">
    <text evidence="2">Belongs to the glycosyltransferase 47 family.</text>
</comment>
<dbReference type="PROSITE" id="PS50026">
    <property type="entry name" value="EGF_3"/>
    <property type="match status" value="1"/>
</dbReference>
<accession>E1ZFY0</accession>
<sequence>MSNFNIAGGRRGGFLLLRFLLPVLLLFAVWQSGVLRMGKRTATAVLVRGDEAQAQGTETMAAAQDTADAQGGGGGGGEEGGTSLWVDAWASGDGPTLSKAEIDERCAGTKANWCRGYFLQPPIPAKPPPRGNKTCLWGCNFVGVCDHYSGWCRCPAGWTGDHCSTRMRRPCSQVQRQVGSFEPHSAPLDYSLPGIVINSRCAQLCDEDIGYCFCNSTMKYGHELAPPDAPPGTPPTRRGRPLGFHCQPNKGPQGQGLPFGWGDKDPQDLWGPEGWCNADNPALKCPCILDGYAGENCDQYKEAFCANQCNGHGECNMGFCKCHEGWWGQDCAYRTNDTEWTPGYEDGDRPWTKQFVDTPASRDPEPGATRLRPLIYVYELPPIFNQVLLQYRVDHGSCVHRLFTDGNGTNWEDSGGYLAETGLHEALLQSKHRTLDPEEADYFYIPVYSSCYMYPIHGFADTPFFHAFHKIPRVHATTNMLIEVYHWLRAHHPYWDRSGGRDHIILQSHDEGSCWLPAVLRPATMLTHWGRMDLGHTSSTGYIDDVYSRPARHPIYMPEGTEGKLGDFPCYDPAKDLVVPPMTSPLKYELSPLVGAFTRNRTTLAFFKGRTQQNNKPYSRGIRQTLENLCRDKDWWGKFKIWIGEGNPPDMDRTYSQLLASSTFCFVLPGDGFSPRFEDAVQHGCLPVIIQDEVHLAFESIIDYRKFVVRIQQKDMERVPEILGAIPPEKVQTMQKALATVWRKWSYTGYRPYANVTLDLLEGYRRKVPEDQQPQSLPAPEREYDPLVGDALEVGNLLLVVLEDTIHARTARGRG</sequence>
<name>E1ZFY0_CHLVA</name>
<dbReference type="Pfam" id="PF23106">
    <property type="entry name" value="EGF_Teneurin"/>
    <property type="match status" value="1"/>
</dbReference>
<evidence type="ECO:0000256" key="2">
    <source>
        <dbReference type="ARBA" id="ARBA00010271"/>
    </source>
</evidence>
<evidence type="ECO:0000259" key="7">
    <source>
        <dbReference type="PROSITE" id="PS50026"/>
    </source>
</evidence>
<dbReference type="InterPro" id="IPR000742">
    <property type="entry name" value="EGF"/>
</dbReference>
<keyword evidence="4" id="KW-1015">Disulfide bond</keyword>
<organism evidence="9">
    <name type="scientific">Chlorella variabilis</name>
    <name type="common">Green alga</name>
    <dbReference type="NCBI Taxonomy" id="554065"/>
    <lineage>
        <taxon>Eukaryota</taxon>
        <taxon>Viridiplantae</taxon>
        <taxon>Chlorophyta</taxon>
        <taxon>core chlorophytes</taxon>
        <taxon>Trebouxiophyceae</taxon>
        <taxon>Chlorellales</taxon>
        <taxon>Chlorellaceae</taxon>
        <taxon>Chlorella clade</taxon>
        <taxon>Chlorella</taxon>
    </lineage>
</organism>
<dbReference type="InterPro" id="IPR040911">
    <property type="entry name" value="Exostosin_GT47"/>
</dbReference>
<dbReference type="InterPro" id="IPR004263">
    <property type="entry name" value="Exostosin"/>
</dbReference>
<dbReference type="PANTHER" id="PTHR11062:SF268">
    <property type="entry name" value="FAMILY PROTEIN, PUTATIVE, EXPRESSED-RELATED"/>
    <property type="match status" value="1"/>
</dbReference>
<feature type="domain" description="EGF-like" evidence="7">
    <location>
        <begin position="131"/>
        <end position="164"/>
    </location>
</feature>
<evidence type="ECO:0000313" key="8">
    <source>
        <dbReference type="EMBL" id="EFN55367.1"/>
    </source>
</evidence>
<dbReference type="RefSeq" id="XP_005847469.1">
    <property type="nucleotide sequence ID" value="XM_005847407.1"/>
</dbReference>
<keyword evidence="6" id="KW-0812">Transmembrane</keyword>
<dbReference type="Pfam" id="PF03016">
    <property type="entry name" value="Exostosin_GT47"/>
    <property type="match status" value="1"/>
</dbReference>
<dbReference type="SUPFAM" id="SSF57196">
    <property type="entry name" value="EGF/Laminin"/>
    <property type="match status" value="1"/>
</dbReference>
<evidence type="ECO:0000256" key="3">
    <source>
        <dbReference type="ARBA" id="ARBA00023034"/>
    </source>
</evidence>
<gene>
    <name evidence="8" type="ORF">CHLNCDRAFT_52572</name>
</gene>
<feature type="disulfide bond" evidence="4">
    <location>
        <begin position="135"/>
        <end position="145"/>
    </location>
</feature>
<protein>
    <recommendedName>
        <fullName evidence="7">EGF-like domain-containing protein</fullName>
    </recommendedName>
</protein>
<dbReference type="Gene3D" id="2.10.25.10">
    <property type="entry name" value="Laminin"/>
    <property type="match status" value="1"/>
</dbReference>
<dbReference type="PROSITE" id="PS00022">
    <property type="entry name" value="EGF_1"/>
    <property type="match status" value="1"/>
</dbReference>